<dbReference type="RefSeq" id="XP_025354158.1">
    <property type="nucleotide sequence ID" value="XM_025501831.1"/>
</dbReference>
<dbReference type="GO" id="GO:0030686">
    <property type="term" value="C:90S preribosome"/>
    <property type="evidence" value="ECO:0007669"/>
    <property type="project" value="TreeGrafter"/>
</dbReference>
<dbReference type="FunCoup" id="A0A316V8M3">
    <property type="interactions" value="83"/>
</dbReference>
<feature type="region of interest" description="Disordered" evidence="1">
    <location>
        <begin position="1"/>
        <end position="84"/>
    </location>
</feature>
<gene>
    <name evidence="2" type="ORF">FA14DRAFT_190969</name>
</gene>
<evidence type="ECO:0008006" key="4">
    <source>
        <dbReference type="Google" id="ProtNLM"/>
    </source>
</evidence>
<feature type="compositionally biased region" description="Acidic residues" evidence="1">
    <location>
        <begin position="1"/>
        <end position="10"/>
    </location>
</feature>
<evidence type="ECO:0000256" key="1">
    <source>
        <dbReference type="SAM" id="MobiDB-lite"/>
    </source>
</evidence>
<dbReference type="Pfam" id="PF14617">
    <property type="entry name" value="CMS1"/>
    <property type="match status" value="1"/>
</dbReference>
<dbReference type="GO" id="GO:0005634">
    <property type="term" value="C:nucleus"/>
    <property type="evidence" value="ECO:0007669"/>
    <property type="project" value="TreeGrafter"/>
</dbReference>
<dbReference type="STRING" id="1280837.A0A316V8M3"/>
<reference evidence="2 3" key="1">
    <citation type="journal article" date="2018" name="Mol. Biol. Evol.">
        <title>Broad Genomic Sampling Reveals a Smut Pathogenic Ancestry of the Fungal Clade Ustilaginomycotina.</title>
        <authorList>
            <person name="Kijpornyongpan T."/>
            <person name="Mondo S.J."/>
            <person name="Barry K."/>
            <person name="Sandor L."/>
            <person name="Lee J."/>
            <person name="Lipzen A."/>
            <person name="Pangilinan J."/>
            <person name="LaButti K."/>
            <person name="Hainaut M."/>
            <person name="Henrissat B."/>
            <person name="Grigoriev I.V."/>
            <person name="Spatafora J.W."/>
            <person name="Aime M.C."/>
        </authorList>
    </citation>
    <scope>NUCLEOTIDE SEQUENCE [LARGE SCALE GENOMIC DNA]</scope>
    <source>
        <strain evidence="2 3">MCA 3882</strain>
    </source>
</reference>
<dbReference type="PANTHER" id="PTHR24030">
    <property type="entry name" value="PROTEIN CMSS1"/>
    <property type="match status" value="1"/>
</dbReference>
<evidence type="ECO:0000313" key="3">
    <source>
        <dbReference type="Proteomes" id="UP000245771"/>
    </source>
</evidence>
<keyword evidence="3" id="KW-1185">Reference proteome</keyword>
<organism evidence="2 3">
    <name type="scientific">Meira miltonrushii</name>
    <dbReference type="NCBI Taxonomy" id="1280837"/>
    <lineage>
        <taxon>Eukaryota</taxon>
        <taxon>Fungi</taxon>
        <taxon>Dikarya</taxon>
        <taxon>Basidiomycota</taxon>
        <taxon>Ustilaginomycotina</taxon>
        <taxon>Exobasidiomycetes</taxon>
        <taxon>Exobasidiales</taxon>
        <taxon>Brachybasidiaceae</taxon>
        <taxon>Meira</taxon>
    </lineage>
</organism>
<dbReference type="InParanoid" id="A0A316V8M3"/>
<feature type="compositionally biased region" description="Low complexity" evidence="1">
    <location>
        <begin position="193"/>
        <end position="203"/>
    </location>
</feature>
<accession>A0A316V8M3</accession>
<proteinExistence type="predicted"/>
<feature type="compositionally biased region" description="Basic and acidic residues" evidence="1">
    <location>
        <begin position="39"/>
        <end position="54"/>
    </location>
</feature>
<feature type="region of interest" description="Disordered" evidence="1">
    <location>
        <begin position="193"/>
        <end position="213"/>
    </location>
</feature>
<dbReference type="InterPro" id="IPR032704">
    <property type="entry name" value="Cms1"/>
</dbReference>
<dbReference type="GeneID" id="37023612"/>
<name>A0A316V8M3_9BASI</name>
<dbReference type="AlphaFoldDB" id="A0A316V8M3"/>
<sequence length="333" mass="37096">MADALEDDYIQSDGEQIDAGSDVGYDSESGEAGPSSTRSRQEENGNKQKRRIEQTEVDEEENRNKKKQKMKKRDQIKKQKKAAANMALQPGALAKYPVEMQADHLRQLMRSCKQFSKWTEMELDEMGVAQSMLIDTSGLDIKREADTLAQFILKAMPKVTEAIKSVKDEGVCGQPSVLVISGNAQRAADLSRSLRSLNPSSDSNGKEKNNGKSKGKVAVAKLFARHFKIDEQKAFLEASICPLAVGTPQRLQDLLTNGLDLQKLRCIIIDATWTDQKQRTMLDTIETRQALFSMLACPEFQARLHGKSSSDTKSNKKEEKIKSAANRAKIVLF</sequence>
<dbReference type="PANTHER" id="PTHR24030:SF0">
    <property type="entry name" value="PROTEIN CMSS1"/>
    <property type="match status" value="1"/>
</dbReference>
<protein>
    <recommendedName>
        <fullName evidence="4">P-loop containing nucleoside triphosphate hydrolase protein</fullName>
    </recommendedName>
</protein>
<dbReference type="Proteomes" id="UP000245771">
    <property type="component" value="Unassembled WGS sequence"/>
</dbReference>
<evidence type="ECO:0000313" key="2">
    <source>
        <dbReference type="EMBL" id="PWN33856.1"/>
    </source>
</evidence>
<dbReference type="EMBL" id="KZ819604">
    <property type="protein sequence ID" value="PWN33856.1"/>
    <property type="molecule type" value="Genomic_DNA"/>
</dbReference>
<feature type="compositionally biased region" description="Basic residues" evidence="1">
    <location>
        <begin position="64"/>
        <end position="81"/>
    </location>
</feature>
<dbReference type="Gene3D" id="3.40.50.300">
    <property type="entry name" value="P-loop containing nucleotide triphosphate hydrolases"/>
    <property type="match status" value="1"/>
</dbReference>
<dbReference type="OrthoDB" id="1929311at2759"/>
<dbReference type="InterPro" id="IPR027417">
    <property type="entry name" value="P-loop_NTPase"/>
</dbReference>